<evidence type="ECO:0000256" key="3">
    <source>
        <dbReference type="ARBA" id="ARBA00022475"/>
    </source>
</evidence>
<comment type="subcellular location">
    <subcellularLocation>
        <location evidence="1">Cell membrane</location>
        <topology evidence="1">Multi-pass membrane protein</topology>
    </subcellularLocation>
</comment>
<keyword evidence="3" id="KW-1003">Cell membrane</keyword>
<evidence type="ECO:0000256" key="5">
    <source>
        <dbReference type="ARBA" id="ARBA00022989"/>
    </source>
</evidence>
<proteinExistence type="predicted"/>
<reference evidence="8 9" key="1">
    <citation type="submission" date="2017-09" db="EMBL/GenBank/DDBJ databases">
        <title>Genomics of the genus Arcobacter.</title>
        <authorList>
            <person name="Perez-Cataluna A."/>
            <person name="Figueras M.J."/>
            <person name="Salas-Masso N."/>
        </authorList>
    </citation>
    <scope>NUCLEOTIDE SEQUENCE [LARGE SCALE GENOMIC DNA]</scope>
    <source>
        <strain evidence="8 9">F156-34</strain>
    </source>
</reference>
<dbReference type="EMBL" id="NXIE01000001">
    <property type="protein sequence ID" value="RXK14213.1"/>
    <property type="molecule type" value="Genomic_DNA"/>
</dbReference>
<comment type="caution">
    <text evidence="8">The sequence shown here is derived from an EMBL/GenBank/DDBJ whole genome shotgun (WGS) entry which is preliminary data.</text>
</comment>
<dbReference type="PANTHER" id="PTHR34229:SF1">
    <property type="entry name" value="METAL TRANSPORT PROTEIN HI_1621-RELATED"/>
    <property type="match status" value="1"/>
</dbReference>
<feature type="transmembrane region" description="Helical" evidence="7">
    <location>
        <begin position="125"/>
        <end position="152"/>
    </location>
</feature>
<evidence type="ECO:0000256" key="4">
    <source>
        <dbReference type="ARBA" id="ARBA00022692"/>
    </source>
</evidence>
<dbReference type="InterPro" id="IPR002751">
    <property type="entry name" value="CbiM/NikMN"/>
</dbReference>
<keyword evidence="5 7" id="KW-1133">Transmembrane helix</keyword>
<dbReference type="GO" id="GO:0005886">
    <property type="term" value="C:plasma membrane"/>
    <property type="evidence" value="ECO:0007669"/>
    <property type="project" value="UniProtKB-SubCell"/>
</dbReference>
<accession>A0A4Q1AXY9</accession>
<organism evidence="8 9">
    <name type="scientific">Halarcobacter mediterraneus</name>
    <dbReference type="NCBI Taxonomy" id="2023153"/>
    <lineage>
        <taxon>Bacteria</taxon>
        <taxon>Pseudomonadati</taxon>
        <taxon>Campylobacterota</taxon>
        <taxon>Epsilonproteobacteria</taxon>
        <taxon>Campylobacterales</taxon>
        <taxon>Arcobacteraceae</taxon>
        <taxon>Halarcobacter</taxon>
    </lineage>
</organism>
<gene>
    <name evidence="8" type="ORF">CP965_01840</name>
</gene>
<evidence type="ECO:0000256" key="2">
    <source>
        <dbReference type="ARBA" id="ARBA00022448"/>
    </source>
</evidence>
<dbReference type="AlphaFoldDB" id="A0A4Q1AXY9"/>
<dbReference type="Gene3D" id="1.10.1760.20">
    <property type="match status" value="1"/>
</dbReference>
<dbReference type="Pfam" id="PF01891">
    <property type="entry name" value="CbiM"/>
    <property type="match status" value="1"/>
</dbReference>
<feature type="transmembrane region" description="Helical" evidence="7">
    <location>
        <begin position="100"/>
        <end position="118"/>
    </location>
</feature>
<evidence type="ECO:0000256" key="7">
    <source>
        <dbReference type="SAM" id="Phobius"/>
    </source>
</evidence>
<feature type="transmembrane region" description="Helical" evidence="7">
    <location>
        <begin position="73"/>
        <end position="94"/>
    </location>
</feature>
<feature type="transmembrane region" description="Helical" evidence="7">
    <location>
        <begin position="164"/>
        <end position="183"/>
    </location>
</feature>
<evidence type="ECO:0000256" key="1">
    <source>
        <dbReference type="ARBA" id="ARBA00004651"/>
    </source>
</evidence>
<dbReference type="RefSeq" id="WP_129060324.1">
    <property type="nucleotide sequence ID" value="NZ_NXIE01000001.1"/>
</dbReference>
<keyword evidence="9" id="KW-1185">Reference proteome</keyword>
<feature type="transmembrane region" description="Helical" evidence="7">
    <location>
        <begin position="40"/>
        <end position="61"/>
    </location>
</feature>
<sequence>MHISEGVLSTPVIVSSSIVLIPLIINSIRKIDYEDISKVALVSALFFVVSTIHLPIGVTSIHFMMLGIIGMLLGWHSFTALLIALLLQALLIGFGGLSSLAVNTLNTGVGALVAYYLFKYLNNKLPFVLMSFIVGFVPIIITSFGIAVALMFSNEEFFTVAKVAVIAHLPLALIEGLIMIFLFKTLKKYQIKGLNL</sequence>
<evidence type="ECO:0000313" key="8">
    <source>
        <dbReference type="EMBL" id="RXK14213.1"/>
    </source>
</evidence>
<dbReference type="GO" id="GO:0000041">
    <property type="term" value="P:transition metal ion transport"/>
    <property type="evidence" value="ECO:0007669"/>
    <property type="project" value="InterPro"/>
</dbReference>
<feature type="transmembrane region" description="Helical" evidence="7">
    <location>
        <begin position="7"/>
        <end position="28"/>
    </location>
</feature>
<evidence type="ECO:0000313" key="9">
    <source>
        <dbReference type="Proteomes" id="UP000289718"/>
    </source>
</evidence>
<dbReference type="OrthoDB" id="9792317at2"/>
<keyword evidence="2" id="KW-0813">Transport</keyword>
<keyword evidence="4 7" id="KW-0812">Transmembrane</keyword>
<protein>
    <recommendedName>
        <fullName evidence="10">Cobalamin biosynthesis protein CbiM</fullName>
    </recommendedName>
</protein>
<dbReference type="Proteomes" id="UP000289718">
    <property type="component" value="Unassembled WGS sequence"/>
</dbReference>
<evidence type="ECO:0000256" key="6">
    <source>
        <dbReference type="ARBA" id="ARBA00023136"/>
    </source>
</evidence>
<keyword evidence="6 7" id="KW-0472">Membrane</keyword>
<evidence type="ECO:0008006" key="10">
    <source>
        <dbReference type="Google" id="ProtNLM"/>
    </source>
</evidence>
<dbReference type="PANTHER" id="PTHR34229">
    <property type="entry name" value="METAL TRANSPORT PROTEIN HI_1621-RELATED"/>
    <property type="match status" value="1"/>
</dbReference>
<name>A0A4Q1AXY9_9BACT</name>